<keyword evidence="1" id="KW-0812">Transmembrane</keyword>
<sequence length="230" mass="26701">MIDYLIFTISGTVEGLAMYIFVFALFCLPIRENMKLLVISSILINLCSYQLRVADLAMVDVLIHVVLYILFMWLMFEIPLIYSIILTIVMYVVLAVMQLGLIYPFHYLGFYRLDSLDETILWGRLIQLLSAGCLIGISFFLHMKRLHFSFVPNHRHKRVRLEYENLYLLILSITMLLLLAACIGFVALNNLYLYTTLLSIILVGLIGVFVYLAVKKDMQHYGKGRLSRRR</sequence>
<keyword evidence="1" id="KW-1133">Transmembrane helix</keyword>
<dbReference type="AlphaFoldDB" id="A0A8J4H7Y4"/>
<feature type="transmembrane region" description="Helical" evidence="1">
    <location>
        <begin position="83"/>
        <end position="105"/>
    </location>
</feature>
<evidence type="ECO:0000313" key="2">
    <source>
        <dbReference type="EMBL" id="GIQ71446.1"/>
    </source>
</evidence>
<keyword evidence="1" id="KW-0472">Membrane</keyword>
<reference evidence="2" key="1">
    <citation type="submission" date="2021-04" db="EMBL/GenBank/DDBJ databases">
        <title>Draft genome sequence of Xylanibacillus composti strain K13.</title>
        <authorList>
            <person name="Uke A."/>
            <person name="Chhe C."/>
            <person name="Baramee S."/>
            <person name="Kosugi A."/>
        </authorList>
    </citation>
    <scope>NUCLEOTIDE SEQUENCE</scope>
    <source>
        <strain evidence="2">K13</strain>
    </source>
</reference>
<feature type="transmembrane region" description="Helical" evidence="1">
    <location>
        <begin position="57"/>
        <end position="76"/>
    </location>
</feature>
<organism evidence="2 3">
    <name type="scientific">Xylanibacillus composti</name>
    <dbReference type="NCBI Taxonomy" id="1572762"/>
    <lineage>
        <taxon>Bacteria</taxon>
        <taxon>Bacillati</taxon>
        <taxon>Bacillota</taxon>
        <taxon>Bacilli</taxon>
        <taxon>Bacillales</taxon>
        <taxon>Paenibacillaceae</taxon>
        <taxon>Xylanibacillus</taxon>
    </lineage>
</organism>
<comment type="caution">
    <text evidence="2">The sequence shown here is derived from an EMBL/GenBank/DDBJ whole genome shotgun (WGS) entry which is preliminary data.</text>
</comment>
<feature type="transmembrane region" description="Helical" evidence="1">
    <location>
        <begin position="6"/>
        <end position="27"/>
    </location>
</feature>
<dbReference type="EMBL" id="BOVK01000092">
    <property type="protein sequence ID" value="GIQ71446.1"/>
    <property type="molecule type" value="Genomic_DNA"/>
</dbReference>
<dbReference type="Proteomes" id="UP000677918">
    <property type="component" value="Unassembled WGS sequence"/>
</dbReference>
<proteinExistence type="predicted"/>
<gene>
    <name evidence="2" type="ORF">XYCOK13_42700</name>
</gene>
<evidence type="ECO:0000256" key="1">
    <source>
        <dbReference type="SAM" id="Phobius"/>
    </source>
</evidence>
<evidence type="ECO:0000313" key="3">
    <source>
        <dbReference type="Proteomes" id="UP000677918"/>
    </source>
</evidence>
<feature type="transmembrane region" description="Helical" evidence="1">
    <location>
        <begin position="192"/>
        <end position="214"/>
    </location>
</feature>
<name>A0A8J4H7Y4_9BACL</name>
<feature type="transmembrane region" description="Helical" evidence="1">
    <location>
        <begin position="125"/>
        <end position="144"/>
    </location>
</feature>
<dbReference type="RefSeq" id="WP_213414237.1">
    <property type="nucleotide sequence ID" value="NZ_BOVK01000092.1"/>
</dbReference>
<keyword evidence="3" id="KW-1185">Reference proteome</keyword>
<feature type="transmembrane region" description="Helical" evidence="1">
    <location>
        <begin position="34"/>
        <end position="51"/>
    </location>
</feature>
<protein>
    <submittedName>
        <fullName evidence="2">Uncharacterized protein</fullName>
    </submittedName>
</protein>
<accession>A0A8J4H7Y4</accession>
<feature type="transmembrane region" description="Helical" evidence="1">
    <location>
        <begin position="165"/>
        <end position="186"/>
    </location>
</feature>